<dbReference type="Gene3D" id="3.30.1380.20">
    <property type="entry name" value="Trafficking protein particle complex subunit 3"/>
    <property type="match status" value="1"/>
</dbReference>
<comment type="similarity">
    <text evidence="1">Belongs to the CdaR family.</text>
</comment>
<feature type="domain" description="4-vinyl reductase 4VR" evidence="2">
    <location>
        <begin position="112"/>
        <end position="174"/>
    </location>
</feature>
<dbReference type="SMART" id="SM00989">
    <property type="entry name" value="V4R"/>
    <property type="match status" value="1"/>
</dbReference>
<dbReference type="InterPro" id="IPR025736">
    <property type="entry name" value="PucR_C-HTH_dom"/>
</dbReference>
<dbReference type="Proteomes" id="UP001172142">
    <property type="component" value="Unassembled WGS sequence"/>
</dbReference>
<accession>A0ABT8NEA7</accession>
<dbReference type="InterPro" id="IPR004096">
    <property type="entry name" value="V4R"/>
</dbReference>
<dbReference type="InterPro" id="IPR010523">
    <property type="entry name" value="XylR_N"/>
</dbReference>
<dbReference type="Pfam" id="PF06505">
    <property type="entry name" value="XylR_N"/>
    <property type="match status" value="1"/>
</dbReference>
<dbReference type="PANTHER" id="PTHR33744">
    <property type="entry name" value="CARBOHYDRATE DIACID REGULATOR"/>
    <property type="match status" value="1"/>
</dbReference>
<name>A0ABT8NEA7_9BACL</name>
<dbReference type="InterPro" id="IPR051448">
    <property type="entry name" value="CdaR-like_regulators"/>
</dbReference>
<dbReference type="Pfam" id="PF02830">
    <property type="entry name" value="V4R"/>
    <property type="match status" value="1"/>
</dbReference>
<evidence type="ECO:0000256" key="1">
    <source>
        <dbReference type="ARBA" id="ARBA00006754"/>
    </source>
</evidence>
<proteinExistence type="inferred from homology"/>
<protein>
    <submittedName>
        <fullName evidence="3">XylR N-terminal domain-containing protein</fullName>
    </submittedName>
</protein>
<evidence type="ECO:0000259" key="2">
    <source>
        <dbReference type="SMART" id="SM00989"/>
    </source>
</evidence>
<dbReference type="Gene3D" id="1.10.10.2840">
    <property type="entry name" value="PucR C-terminal helix-turn-helix domain"/>
    <property type="match status" value="1"/>
</dbReference>
<dbReference type="Pfam" id="PF17853">
    <property type="entry name" value="GGDEF_2"/>
    <property type="match status" value="1"/>
</dbReference>
<gene>
    <name evidence="3" type="ORF">QWY13_12140</name>
</gene>
<keyword evidence="4" id="KW-1185">Reference proteome</keyword>
<dbReference type="InterPro" id="IPR024096">
    <property type="entry name" value="NO_sig/Golgi_transp_ligand-bd"/>
</dbReference>
<organism evidence="3 4">
    <name type="scientific">Planococcus shenhongbingii</name>
    <dbReference type="NCBI Taxonomy" id="3058398"/>
    <lineage>
        <taxon>Bacteria</taxon>
        <taxon>Bacillati</taxon>
        <taxon>Bacillota</taxon>
        <taxon>Bacilli</taxon>
        <taxon>Bacillales</taxon>
        <taxon>Caryophanaceae</taxon>
        <taxon>Planococcus</taxon>
    </lineage>
</organism>
<sequence>MGIKVSEESINEELAINERPIVLSSSSFGILRKQLVRNIGMERIGSFLFHFGWEMGIKDAEKAKDEGLSLEELIKKGPLLHIESGHIRGIVHDCDVKHDESGNVLSVFGRGVWKDSYEAIEHKKMLGISRKPVCHTLIGYSSGFMSTAFGEPLLAKEITCIGAGDAECRWIVRTEKEWAEEAQTDLPMYNETSIVEELEYTYDQLLEQKNIITRLADFQQKLTEEVLNGNTMQEIADIVYEIGRIPVVIVGLDFRTAIYSGLSEREHEELKLDLEQHLEKQEMPYLKSDKGNQLPSIKNKVIKTAVQERLITPVLVQKEVLGYCSFVYRGDREPHAEDYLFLNRCANAASIILLNEKTKFESFERMKGNFLEHILTGKFDAGEIIRRGQYTNVNLEEPYHITVVNYESPETSLEESFIFQEQLLETAFRYFHDNGQNILVGNHDGSLALLITEEKNERTSISVEIEKFHEFIKRKYPQAIFRFGISNTGRAIENAPNHWEEAKIALRFARKKEIVLFQSLGIIGVLINTQNTEGIKMIAHQELGAMYDTKDPKKAEQLKTLYIFLMNAGKLEQTMSDLALSMSGLRHRIDKIENILGKNLRDPNEGYQLLMILKCLIALGELTIE</sequence>
<comment type="caution">
    <text evidence="3">The sequence shown here is derived from an EMBL/GenBank/DDBJ whole genome shotgun (WGS) entry which is preliminary data.</text>
</comment>
<dbReference type="Pfam" id="PF13556">
    <property type="entry name" value="HTH_30"/>
    <property type="match status" value="1"/>
</dbReference>
<reference evidence="3 4" key="1">
    <citation type="submission" date="2023-07" db="EMBL/GenBank/DDBJ databases">
        <title>Novel species in genus Planococcus.</title>
        <authorList>
            <person name="Ning S."/>
        </authorList>
    </citation>
    <scope>NUCLEOTIDE SEQUENCE [LARGE SCALE GENOMIC DNA]</scope>
    <source>
        <strain evidence="3 4">N017</strain>
    </source>
</reference>
<evidence type="ECO:0000313" key="3">
    <source>
        <dbReference type="EMBL" id="MDN7246237.1"/>
    </source>
</evidence>
<dbReference type="PANTHER" id="PTHR33744:SF1">
    <property type="entry name" value="DNA-BINDING TRANSCRIPTIONAL ACTIVATOR ADER"/>
    <property type="match status" value="1"/>
</dbReference>
<dbReference type="RefSeq" id="WP_301856820.1">
    <property type="nucleotide sequence ID" value="NZ_JAUJWU010000003.1"/>
</dbReference>
<dbReference type="InterPro" id="IPR041522">
    <property type="entry name" value="CdaR_GGDEF"/>
</dbReference>
<dbReference type="SUPFAM" id="SSF111126">
    <property type="entry name" value="Ligand-binding domain in the NO signalling and Golgi transport"/>
    <property type="match status" value="1"/>
</dbReference>
<dbReference type="EMBL" id="JAUJWU010000003">
    <property type="protein sequence ID" value="MDN7246237.1"/>
    <property type="molecule type" value="Genomic_DNA"/>
</dbReference>
<evidence type="ECO:0000313" key="4">
    <source>
        <dbReference type="Proteomes" id="UP001172142"/>
    </source>
</evidence>
<dbReference type="InterPro" id="IPR042070">
    <property type="entry name" value="PucR_C-HTH_sf"/>
</dbReference>